<proteinExistence type="predicted"/>
<dbReference type="EMBL" id="ASHM01051093">
    <property type="protein sequence ID" value="PNX86405.1"/>
    <property type="molecule type" value="Genomic_DNA"/>
</dbReference>
<protein>
    <submittedName>
        <fullName evidence="1">Uncharacterized protein</fullName>
    </submittedName>
</protein>
<organism evidence="1 2">
    <name type="scientific">Trifolium pratense</name>
    <name type="common">Red clover</name>
    <dbReference type="NCBI Taxonomy" id="57577"/>
    <lineage>
        <taxon>Eukaryota</taxon>
        <taxon>Viridiplantae</taxon>
        <taxon>Streptophyta</taxon>
        <taxon>Embryophyta</taxon>
        <taxon>Tracheophyta</taxon>
        <taxon>Spermatophyta</taxon>
        <taxon>Magnoliopsida</taxon>
        <taxon>eudicotyledons</taxon>
        <taxon>Gunneridae</taxon>
        <taxon>Pentapetalae</taxon>
        <taxon>rosids</taxon>
        <taxon>fabids</taxon>
        <taxon>Fabales</taxon>
        <taxon>Fabaceae</taxon>
        <taxon>Papilionoideae</taxon>
        <taxon>50 kb inversion clade</taxon>
        <taxon>NPAAA clade</taxon>
        <taxon>Hologalegina</taxon>
        <taxon>IRL clade</taxon>
        <taxon>Trifolieae</taxon>
        <taxon>Trifolium</taxon>
    </lineage>
</organism>
<dbReference type="AlphaFoldDB" id="A0A2K3M6K6"/>
<evidence type="ECO:0000313" key="1">
    <source>
        <dbReference type="EMBL" id="PNX86405.1"/>
    </source>
</evidence>
<sequence length="91" mass="9644">MSSSLCSDDLANKSWLSSSGLGSDDVAGKLVASSSGFCSNDGLVGEAGGVVRGCFSGERVVRRNLFTQLMRLISRGGLYNKRFTFTKKVIS</sequence>
<accession>A0A2K3M6K6</accession>
<reference evidence="1 2" key="2">
    <citation type="journal article" date="2017" name="Front. Plant Sci.">
        <title>Gene Classification and Mining of Molecular Markers Useful in Red Clover (Trifolium pratense) Breeding.</title>
        <authorList>
            <person name="Istvanek J."/>
            <person name="Dluhosova J."/>
            <person name="Dluhos P."/>
            <person name="Patkova L."/>
            <person name="Nedelnik J."/>
            <person name="Repkova J."/>
        </authorList>
    </citation>
    <scope>NUCLEOTIDE SEQUENCE [LARGE SCALE GENOMIC DNA]</scope>
    <source>
        <strain evidence="2">cv. Tatra</strain>
        <tissue evidence="1">Young leaves</tissue>
    </source>
</reference>
<reference evidence="1 2" key="1">
    <citation type="journal article" date="2014" name="Am. J. Bot.">
        <title>Genome assembly and annotation for red clover (Trifolium pratense; Fabaceae).</title>
        <authorList>
            <person name="Istvanek J."/>
            <person name="Jaros M."/>
            <person name="Krenek A."/>
            <person name="Repkova J."/>
        </authorList>
    </citation>
    <scope>NUCLEOTIDE SEQUENCE [LARGE SCALE GENOMIC DNA]</scope>
    <source>
        <strain evidence="2">cv. Tatra</strain>
        <tissue evidence="1">Young leaves</tissue>
    </source>
</reference>
<evidence type="ECO:0000313" key="2">
    <source>
        <dbReference type="Proteomes" id="UP000236291"/>
    </source>
</evidence>
<dbReference type="Proteomes" id="UP000236291">
    <property type="component" value="Unassembled WGS sequence"/>
</dbReference>
<gene>
    <name evidence="1" type="ORF">L195_g042483</name>
</gene>
<comment type="caution">
    <text evidence="1">The sequence shown here is derived from an EMBL/GenBank/DDBJ whole genome shotgun (WGS) entry which is preliminary data.</text>
</comment>
<name>A0A2K3M6K6_TRIPR</name>